<evidence type="ECO:0000313" key="2">
    <source>
        <dbReference type="EMBL" id="EAA36591.2"/>
    </source>
</evidence>
<feature type="region of interest" description="Disordered" evidence="1">
    <location>
        <begin position="375"/>
        <end position="504"/>
    </location>
</feature>
<dbReference type="Proteomes" id="UP000001805">
    <property type="component" value="Chromosome 1, Linkage Group I"/>
</dbReference>
<dbReference type="InParanoid" id="Q7SHW7"/>
<feature type="region of interest" description="Disordered" evidence="1">
    <location>
        <begin position="299"/>
        <end position="325"/>
    </location>
</feature>
<dbReference type="EMBL" id="CM002236">
    <property type="protein sequence ID" value="EAA36591.2"/>
    <property type="molecule type" value="Genomic_DNA"/>
</dbReference>
<evidence type="ECO:0000256" key="1">
    <source>
        <dbReference type="SAM" id="MobiDB-lite"/>
    </source>
</evidence>
<keyword evidence="3" id="KW-1185">Reference proteome</keyword>
<dbReference type="VEuPathDB" id="FungiDB:NCU00687"/>
<feature type="compositionally biased region" description="Polar residues" evidence="1">
    <location>
        <begin position="409"/>
        <end position="421"/>
    </location>
</feature>
<dbReference type="InterPro" id="IPR013226">
    <property type="entry name" value="Pal1"/>
</dbReference>
<dbReference type="RefSeq" id="XP_965827.2">
    <property type="nucleotide sequence ID" value="XM_960734.3"/>
</dbReference>
<dbReference type="OrthoDB" id="5352132at2759"/>
<protein>
    <recommendedName>
        <fullName evidence="4">Pal1-domain-containing protein</fullName>
    </recommendedName>
</protein>
<feature type="region of interest" description="Disordered" evidence="1">
    <location>
        <begin position="246"/>
        <end position="286"/>
    </location>
</feature>
<dbReference type="GO" id="GO:0005737">
    <property type="term" value="C:cytoplasm"/>
    <property type="evidence" value="ECO:0000318"/>
    <property type="project" value="GO_Central"/>
</dbReference>
<accession>Q7SHW7</accession>
<organism evidence="2 3">
    <name type="scientific">Neurospora crassa (strain ATCC 24698 / 74-OR23-1A / CBS 708.71 / DSM 1257 / FGSC 987)</name>
    <dbReference type="NCBI Taxonomy" id="367110"/>
    <lineage>
        <taxon>Eukaryota</taxon>
        <taxon>Fungi</taxon>
        <taxon>Dikarya</taxon>
        <taxon>Ascomycota</taxon>
        <taxon>Pezizomycotina</taxon>
        <taxon>Sordariomycetes</taxon>
        <taxon>Sordariomycetidae</taxon>
        <taxon>Sordariales</taxon>
        <taxon>Sordariaceae</taxon>
        <taxon>Neurospora</taxon>
    </lineage>
</organism>
<dbReference type="GeneID" id="3881889"/>
<reference evidence="2 3" key="1">
    <citation type="journal article" date="2003" name="Nature">
        <title>The genome sequence of the filamentous fungus Neurospora crassa.</title>
        <authorList>
            <person name="Galagan J.E."/>
            <person name="Calvo S.E."/>
            <person name="Borkovich K.A."/>
            <person name="Selker E.U."/>
            <person name="Read N.D."/>
            <person name="Jaffe D."/>
            <person name="FitzHugh W."/>
            <person name="Ma L.J."/>
            <person name="Smirnov S."/>
            <person name="Purcell S."/>
            <person name="Rehman B."/>
            <person name="Elkins T."/>
            <person name="Engels R."/>
            <person name="Wang S."/>
            <person name="Nielsen C.B."/>
            <person name="Butler J."/>
            <person name="Endrizzi M."/>
            <person name="Qui D."/>
            <person name="Ianakiev P."/>
            <person name="Bell-Pedersen D."/>
            <person name="Nelson M.A."/>
            <person name="Werner-Washburne M."/>
            <person name="Selitrennikoff C.P."/>
            <person name="Kinsey J.A."/>
            <person name="Braun E.L."/>
            <person name="Zelter A."/>
            <person name="Schulte U."/>
            <person name="Kothe G.O."/>
            <person name="Jedd G."/>
            <person name="Mewes W."/>
            <person name="Staben C."/>
            <person name="Marcotte E."/>
            <person name="Greenberg D."/>
            <person name="Roy A."/>
            <person name="Foley K."/>
            <person name="Naylor J."/>
            <person name="Stange-Thomann N."/>
            <person name="Barrett R."/>
            <person name="Gnerre S."/>
            <person name="Kamal M."/>
            <person name="Kamvysselis M."/>
            <person name="Mauceli E."/>
            <person name="Bielke C."/>
            <person name="Rudd S."/>
            <person name="Frishman D."/>
            <person name="Krystofova S."/>
            <person name="Rasmussen C."/>
            <person name="Metzenberg R.L."/>
            <person name="Perkins D.D."/>
            <person name="Kroken S."/>
            <person name="Cogoni C."/>
            <person name="Macino G."/>
            <person name="Catcheside D."/>
            <person name="Li W."/>
            <person name="Pratt R.J."/>
            <person name="Osmani S.A."/>
            <person name="DeSouza C.P."/>
            <person name="Glass L."/>
            <person name="Orbach M.J."/>
            <person name="Berglund J.A."/>
            <person name="Voelker R."/>
            <person name="Yarden O."/>
            <person name="Plamann M."/>
            <person name="Seiler S."/>
            <person name="Dunlap J."/>
            <person name="Radford A."/>
            <person name="Aramayo R."/>
            <person name="Natvig D.O."/>
            <person name="Alex L.A."/>
            <person name="Mannhaupt G."/>
            <person name="Ebbole D.J."/>
            <person name="Freitag M."/>
            <person name="Paulsen I."/>
            <person name="Sachs M.S."/>
            <person name="Lander E.S."/>
            <person name="Nusbaum C."/>
            <person name="Birren B."/>
        </authorList>
    </citation>
    <scope>NUCLEOTIDE SEQUENCE [LARGE SCALE GENOMIC DNA]</scope>
    <source>
        <strain evidence="3">ATCC 24698 / 74-OR23-1A / CBS 708.71 / DSM 1257 / FGSC 987</strain>
    </source>
</reference>
<dbReference type="PANTHER" id="PTHR28307:SF2">
    <property type="entry name" value="PROTEIN PAL1"/>
    <property type="match status" value="1"/>
</dbReference>
<feature type="compositionally biased region" description="Pro residues" evidence="1">
    <location>
        <begin position="106"/>
        <end position="132"/>
    </location>
</feature>
<gene>
    <name evidence="2" type="ORF">NCU00687</name>
</gene>
<feature type="compositionally biased region" description="Basic and acidic residues" evidence="1">
    <location>
        <begin position="188"/>
        <end position="221"/>
    </location>
</feature>
<feature type="compositionally biased region" description="Basic residues" evidence="1">
    <location>
        <begin position="479"/>
        <end position="488"/>
    </location>
</feature>
<dbReference type="KEGG" id="ncr:NCU00687"/>
<dbReference type="Pfam" id="PF08316">
    <property type="entry name" value="Pal1"/>
    <property type="match status" value="1"/>
</dbReference>
<evidence type="ECO:0008006" key="4">
    <source>
        <dbReference type="Google" id="ProtNLM"/>
    </source>
</evidence>
<dbReference type="PANTHER" id="PTHR28307">
    <property type="entry name" value="PROTEIN PAL1"/>
    <property type="match status" value="1"/>
</dbReference>
<feature type="compositionally biased region" description="Polar residues" evidence="1">
    <location>
        <begin position="62"/>
        <end position="79"/>
    </location>
</feature>
<name>Q7SHW7_NEUCR</name>
<dbReference type="PaxDb" id="5141-EFNCRP00000000554"/>
<feature type="compositionally biased region" description="Basic and acidic residues" evidence="1">
    <location>
        <begin position="433"/>
        <end position="444"/>
    </location>
</feature>
<dbReference type="AlphaFoldDB" id="Q7SHW7"/>
<dbReference type="STRING" id="367110.Q7SHW7"/>
<dbReference type="FunCoup" id="Q7SHW7">
    <property type="interactions" value="191"/>
</dbReference>
<evidence type="ECO:0000313" key="3">
    <source>
        <dbReference type="Proteomes" id="UP000001805"/>
    </source>
</evidence>
<proteinExistence type="predicted"/>
<feature type="region of interest" description="Disordered" evidence="1">
    <location>
        <begin position="1"/>
        <end position="221"/>
    </location>
</feature>
<sequence>MAFFQSEQNDQRSAAGLSLNSNNPFRNRDRASPTSSGPQVSPFDDPPPRPTSRNPFLDIGAANSTRPTAQTNRSVSDTMSGFDKRSSATAEDLFASITLDDRPSGSKPPPPPVARRPVPPPVAKSRGPPPAHRPSRSQEEDVRSRKPRGNGGSGTLIDIDSPPQQRRTERRPRRNSDTSVLDLTEDEKEQRARDARRRERERERRHRENKEKKPTNRKLDIIDQLDATSIYGTGMFHHDGPFDALNPHRNKNGSRRAPMEAFPEGSLNNSLGGAGPLNPRPDHATFMGQHDEEAYRDWTTRDKGLPSKNELPVFDPTSRGSAMHGDESLGLGTSTFLEGTPAARTAIQQRQDELAQELTTNGLARKKSLAHRIRNINKSTSREREFQSLGRLNSADYGYTRSPPGEGGRTSNSMNTPNSERNPFFSEYSQGKGGEEGFSVRKTDNNSPRGNMERRATTDAAMTLEEGQQKPTGILGRMKSLKGGRRTRPAPPGPDAGPVPSQFA</sequence>
<feature type="compositionally biased region" description="Polar residues" evidence="1">
    <location>
        <begin position="1"/>
        <end position="25"/>
    </location>
</feature>
<dbReference type="HOGENOM" id="CLU_025891_0_0_1"/>